<reference evidence="1" key="1">
    <citation type="submission" date="2023-07" db="EMBL/GenBank/DDBJ databases">
        <title>Two novel species in the genus Flavivirga.</title>
        <authorList>
            <person name="Kwon K."/>
        </authorList>
    </citation>
    <scope>NUCLEOTIDE SEQUENCE</scope>
    <source>
        <strain evidence="1">KACC 14158</strain>
    </source>
</reference>
<accession>A0ABT8WK33</accession>
<dbReference type="Proteomes" id="UP001176806">
    <property type="component" value="Unassembled WGS sequence"/>
</dbReference>
<gene>
    <name evidence="1" type="ORF">Q4Q40_04920</name>
</gene>
<dbReference type="EMBL" id="JAUOEL010000001">
    <property type="protein sequence ID" value="MDO5973521.1"/>
    <property type="molecule type" value="Genomic_DNA"/>
</dbReference>
<evidence type="ECO:0000313" key="2">
    <source>
        <dbReference type="Proteomes" id="UP001176806"/>
    </source>
</evidence>
<proteinExistence type="predicted"/>
<protein>
    <submittedName>
        <fullName evidence="1">Uncharacterized protein</fullName>
    </submittedName>
</protein>
<organism evidence="1 2">
    <name type="scientific">Flavivirga jejuensis</name>
    <dbReference type="NCBI Taxonomy" id="870487"/>
    <lineage>
        <taxon>Bacteria</taxon>
        <taxon>Pseudomonadati</taxon>
        <taxon>Bacteroidota</taxon>
        <taxon>Flavobacteriia</taxon>
        <taxon>Flavobacteriales</taxon>
        <taxon>Flavobacteriaceae</taxon>
        <taxon>Flavivirga</taxon>
    </lineage>
</organism>
<evidence type="ECO:0000313" key="1">
    <source>
        <dbReference type="EMBL" id="MDO5973521.1"/>
    </source>
</evidence>
<name>A0ABT8WK33_9FLAO</name>
<sequence length="45" mass="5475">MGIKNQNYIDKIKTYMENRDSYTDEEKLIILNELEKEVLSPWLKK</sequence>
<keyword evidence="2" id="KW-1185">Reference proteome</keyword>
<comment type="caution">
    <text evidence="1">The sequence shown here is derived from an EMBL/GenBank/DDBJ whole genome shotgun (WGS) entry which is preliminary data.</text>
</comment>